<dbReference type="AlphaFoldDB" id="A0AAW0IPY7"/>
<name>A0AAW0IPY7_QUESU</name>
<dbReference type="InterPro" id="IPR031675">
    <property type="entry name" value="STPPase_N"/>
</dbReference>
<dbReference type="Gene3D" id="3.60.21.10">
    <property type="match status" value="1"/>
</dbReference>
<evidence type="ECO:0000256" key="2">
    <source>
        <dbReference type="ARBA" id="ARBA00013081"/>
    </source>
</evidence>
<dbReference type="InterPro" id="IPR029052">
    <property type="entry name" value="Metallo-depent_PP-like"/>
</dbReference>
<evidence type="ECO:0000256" key="5">
    <source>
        <dbReference type="ARBA" id="ARBA00023211"/>
    </source>
</evidence>
<organism evidence="7 8">
    <name type="scientific">Quercus suber</name>
    <name type="common">Cork oak</name>
    <dbReference type="NCBI Taxonomy" id="58331"/>
    <lineage>
        <taxon>Eukaryota</taxon>
        <taxon>Viridiplantae</taxon>
        <taxon>Streptophyta</taxon>
        <taxon>Embryophyta</taxon>
        <taxon>Tracheophyta</taxon>
        <taxon>Spermatophyta</taxon>
        <taxon>Magnoliopsida</taxon>
        <taxon>eudicotyledons</taxon>
        <taxon>Gunneridae</taxon>
        <taxon>Pentapetalae</taxon>
        <taxon>rosids</taxon>
        <taxon>fabids</taxon>
        <taxon>Fagales</taxon>
        <taxon>Fagaceae</taxon>
        <taxon>Quercus</taxon>
    </lineage>
</organism>
<dbReference type="Proteomes" id="UP000237347">
    <property type="component" value="Unassembled WGS sequence"/>
</dbReference>
<sequence>MAAQGQVTMDLVVVDDIIRRLTEVRSARPGKQVQLSENEIKQLCGDIHGQYSDLLRLLNMGVFLLMQIIYF</sequence>
<keyword evidence="8" id="KW-1185">Reference proteome</keyword>
<dbReference type="GO" id="GO:0046872">
    <property type="term" value="F:metal ion binding"/>
    <property type="evidence" value="ECO:0007669"/>
    <property type="project" value="UniProtKB-KW"/>
</dbReference>
<dbReference type="EMBL" id="PKMF04000942">
    <property type="protein sequence ID" value="KAK7816404.1"/>
    <property type="molecule type" value="Genomic_DNA"/>
</dbReference>
<dbReference type="EC" id="3.1.3.16" evidence="2"/>
<keyword evidence="3" id="KW-0479">Metal-binding</keyword>
<evidence type="ECO:0000259" key="6">
    <source>
        <dbReference type="Pfam" id="PF16891"/>
    </source>
</evidence>
<evidence type="ECO:0000256" key="3">
    <source>
        <dbReference type="ARBA" id="ARBA00022723"/>
    </source>
</evidence>
<evidence type="ECO:0000256" key="4">
    <source>
        <dbReference type="ARBA" id="ARBA00022801"/>
    </source>
</evidence>
<dbReference type="Pfam" id="PF16891">
    <property type="entry name" value="STPPase_N"/>
    <property type="match status" value="1"/>
</dbReference>
<keyword evidence="4" id="KW-0378">Hydrolase</keyword>
<feature type="domain" description="Serine-threonine protein phosphatase N-terminal" evidence="6">
    <location>
        <begin position="14"/>
        <end position="44"/>
    </location>
</feature>
<dbReference type="SUPFAM" id="SSF56300">
    <property type="entry name" value="Metallo-dependent phosphatases"/>
    <property type="match status" value="1"/>
</dbReference>
<evidence type="ECO:0000256" key="1">
    <source>
        <dbReference type="ARBA" id="ARBA00001936"/>
    </source>
</evidence>
<evidence type="ECO:0000313" key="8">
    <source>
        <dbReference type="Proteomes" id="UP000237347"/>
    </source>
</evidence>
<comment type="cofactor">
    <cofactor evidence="1">
        <name>Mn(2+)</name>
        <dbReference type="ChEBI" id="CHEBI:29035"/>
    </cofactor>
</comment>
<keyword evidence="5" id="KW-0464">Manganese</keyword>
<protein>
    <recommendedName>
        <fullName evidence="2">protein-serine/threonine phosphatase</fullName>
        <ecNumber evidence="2">3.1.3.16</ecNumber>
    </recommendedName>
</protein>
<evidence type="ECO:0000313" key="7">
    <source>
        <dbReference type="EMBL" id="KAK7816404.1"/>
    </source>
</evidence>
<accession>A0AAW0IPY7</accession>
<comment type="caution">
    <text evidence="7">The sequence shown here is derived from an EMBL/GenBank/DDBJ whole genome shotgun (WGS) entry which is preliminary data.</text>
</comment>
<proteinExistence type="predicted"/>
<dbReference type="GO" id="GO:0004722">
    <property type="term" value="F:protein serine/threonine phosphatase activity"/>
    <property type="evidence" value="ECO:0007669"/>
    <property type="project" value="UniProtKB-EC"/>
</dbReference>
<gene>
    <name evidence="7" type="primary">TOPP4_4</name>
    <name evidence="7" type="ORF">CFP56_044121</name>
</gene>
<reference evidence="7 8" key="1">
    <citation type="journal article" date="2018" name="Sci. Data">
        <title>The draft genome sequence of cork oak.</title>
        <authorList>
            <person name="Ramos A.M."/>
            <person name="Usie A."/>
            <person name="Barbosa P."/>
            <person name="Barros P.M."/>
            <person name="Capote T."/>
            <person name="Chaves I."/>
            <person name="Simoes F."/>
            <person name="Abreu I."/>
            <person name="Carrasquinho I."/>
            <person name="Faro C."/>
            <person name="Guimaraes J.B."/>
            <person name="Mendonca D."/>
            <person name="Nobrega F."/>
            <person name="Rodrigues L."/>
            <person name="Saibo N.J.M."/>
            <person name="Varela M.C."/>
            <person name="Egas C."/>
            <person name="Matos J."/>
            <person name="Miguel C.M."/>
            <person name="Oliveira M.M."/>
            <person name="Ricardo C.P."/>
            <person name="Goncalves S."/>
        </authorList>
    </citation>
    <scope>NUCLEOTIDE SEQUENCE [LARGE SCALE GENOMIC DNA]</scope>
    <source>
        <strain evidence="8">cv. HL8</strain>
    </source>
</reference>